<sequence>MSQQLYFYKIKVFTGKVAESFEPQNISDALKALIGQSNLEENDKLKEILFEEIVKINPVLHNLDPDITQIFNENKVDFFENTGYFLMSDEILSAIGKRHGFLSKTSNKNTKNKKENTYNTERTEDHKQLKKDYKKLQDLFNKNLLIARVG</sequence>
<name>A0A0F5YDM4_9CYAN</name>
<reference evidence="1 2" key="1">
    <citation type="submission" date="2015-06" db="EMBL/GenBank/DDBJ databases">
        <title>Draft genome assembly of filamentous brackish cyanobacterium Limnoraphis robusta strain CS-951.</title>
        <authorList>
            <person name="Willis A."/>
            <person name="Parks M."/>
            <person name="Burford M.A."/>
        </authorList>
    </citation>
    <scope>NUCLEOTIDE SEQUENCE [LARGE SCALE GENOMIC DNA]</scope>
    <source>
        <strain evidence="1 2">CS-951</strain>
    </source>
</reference>
<dbReference type="AlphaFoldDB" id="A0A0F5YDM4"/>
<evidence type="ECO:0000313" key="2">
    <source>
        <dbReference type="Proteomes" id="UP000033607"/>
    </source>
</evidence>
<comment type="caution">
    <text evidence="1">The sequence shown here is derived from an EMBL/GenBank/DDBJ whole genome shotgun (WGS) entry which is preliminary data.</text>
</comment>
<accession>A0A0F5YDM4</accession>
<evidence type="ECO:0000313" key="1">
    <source>
        <dbReference type="EMBL" id="KKD36727.1"/>
    </source>
</evidence>
<dbReference type="Proteomes" id="UP000033607">
    <property type="component" value="Unassembled WGS sequence"/>
</dbReference>
<gene>
    <name evidence="1" type="ORF">WN50_18190</name>
</gene>
<proteinExistence type="predicted"/>
<organism evidence="1 2">
    <name type="scientific">Limnoraphis robusta CS-951</name>
    <dbReference type="NCBI Taxonomy" id="1637645"/>
    <lineage>
        <taxon>Bacteria</taxon>
        <taxon>Bacillati</taxon>
        <taxon>Cyanobacteriota</taxon>
        <taxon>Cyanophyceae</taxon>
        <taxon>Oscillatoriophycideae</taxon>
        <taxon>Oscillatoriales</taxon>
        <taxon>Sirenicapillariaceae</taxon>
        <taxon>Limnoraphis</taxon>
    </lineage>
</organism>
<protein>
    <submittedName>
        <fullName evidence="1">Uncharacterized protein</fullName>
    </submittedName>
</protein>
<dbReference type="EMBL" id="LATL02000014">
    <property type="protein sequence ID" value="KKD36727.1"/>
    <property type="molecule type" value="Genomic_DNA"/>
</dbReference>
<dbReference type="OrthoDB" id="565210at2"/>
<dbReference type="RefSeq" id="WP_046279996.1">
    <property type="nucleotide sequence ID" value="NZ_LATL02000014.1"/>
</dbReference>